<dbReference type="PROSITE" id="PS50043">
    <property type="entry name" value="HTH_LUXR_2"/>
    <property type="match status" value="1"/>
</dbReference>
<dbReference type="PANTHER" id="PTHR16305">
    <property type="entry name" value="TESTICULAR SOLUBLE ADENYLYL CYCLASE"/>
    <property type="match status" value="1"/>
</dbReference>
<dbReference type="Pfam" id="PF13191">
    <property type="entry name" value="AAA_16"/>
    <property type="match status" value="1"/>
</dbReference>
<gene>
    <name evidence="4" type="ORF">SCMC78_52960</name>
</gene>
<dbReference type="SMART" id="SM00421">
    <property type="entry name" value="HTH_LUXR"/>
    <property type="match status" value="1"/>
</dbReference>
<dbReference type="GO" id="GO:0004016">
    <property type="term" value="F:adenylate cyclase activity"/>
    <property type="evidence" value="ECO:0007669"/>
    <property type="project" value="TreeGrafter"/>
</dbReference>
<dbReference type="GO" id="GO:0006355">
    <property type="term" value="P:regulation of DNA-templated transcription"/>
    <property type="evidence" value="ECO:0007669"/>
    <property type="project" value="InterPro"/>
</dbReference>
<evidence type="ECO:0000259" key="3">
    <source>
        <dbReference type="PROSITE" id="PS50043"/>
    </source>
</evidence>
<dbReference type="KEGG" id="stcm:SCMC78_52960"/>
<proteinExistence type="predicted"/>
<evidence type="ECO:0000256" key="2">
    <source>
        <dbReference type="ARBA" id="ARBA00022840"/>
    </source>
</evidence>
<dbReference type="InterPro" id="IPR041664">
    <property type="entry name" value="AAA_16"/>
</dbReference>
<dbReference type="SUPFAM" id="SSF46894">
    <property type="entry name" value="C-terminal effector domain of the bipartite response regulators"/>
    <property type="match status" value="1"/>
</dbReference>
<reference evidence="4" key="1">
    <citation type="submission" date="2024-07" db="EMBL/GenBank/DDBJ databases">
        <title>Complete genome sequences of cellulolytic bacteria, Kitasatospora sp. CMC57 and Streptomyces sp. CMC78, isolated from Japanese agricultural soil.</title>
        <authorList>
            <person name="Hashimoto T."/>
            <person name="Ito M."/>
            <person name="Iwamoto M."/>
            <person name="Fukahori D."/>
            <person name="Shoda T."/>
            <person name="Sakoda M."/>
            <person name="Morohoshi T."/>
            <person name="Mitsuboshi M."/>
            <person name="Nishizawa T."/>
        </authorList>
    </citation>
    <scope>NUCLEOTIDE SEQUENCE</scope>
    <source>
        <strain evidence="4">CMC78</strain>
    </source>
</reference>
<dbReference type="InterPro" id="IPR016032">
    <property type="entry name" value="Sig_transdc_resp-reg_C-effctor"/>
</dbReference>
<feature type="domain" description="HTH luxR-type" evidence="3">
    <location>
        <begin position="806"/>
        <end position="871"/>
    </location>
</feature>
<dbReference type="GO" id="GO:0005737">
    <property type="term" value="C:cytoplasm"/>
    <property type="evidence" value="ECO:0007669"/>
    <property type="project" value="TreeGrafter"/>
</dbReference>
<dbReference type="AlphaFoldDB" id="A0AB33KIZ0"/>
<dbReference type="SUPFAM" id="SSF52540">
    <property type="entry name" value="P-loop containing nucleoside triphosphate hydrolases"/>
    <property type="match status" value="1"/>
</dbReference>
<keyword evidence="2" id="KW-0067">ATP-binding</keyword>
<evidence type="ECO:0000256" key="1">
    <source>
        <dbReference type="ARBA" id="ARBA00022741"/>
    </source>
</evidence>
<organism evidence="4">
    <name type="scientific">Streptomyces sp. CMC78</name>
    <dbReference type="NCBI Taxonomy" id="3231512"/>
    <lineage>
        <taxon>Bacteria</taxon>
        <taxon>Bacillati</taxon>
        <taxon>Actinomycetota</taxon>
        <taxon>Actinomycetes</taxon>
        <taxon>Kitasatosporales</taxon>
        <taxon>Streptomycetaceae</taxon>
        <taxon>Streptomyces</taxon>
    </lineage>
</organism>
<accession>A0AB33KIZ0</accession>
<sequence length="879" mass="94323">MGNDVKSTAPAFPGRETILHEIRQALGRAASGGGGCLVVEGAAGTGKSELLRLAGMHGEASGFGLVAGTAVPLDTGAPFSTLRRVLRENLSARDYVLLTDRRTFDPLAPVDRIVEFLRRSTRDRPLLVALDDAHLVDDLTADALRNLIDASVTLPVLWILARGTSRTPGHAQETIDWLIREGAAHHRLESLSPEAVAEISAELIGARPDDDVLALVARVNGNPFLLKELLVTSLSDGRMCVQDGVAVLLDAEPAPAFRQAVVHHLRGLSHECLRILDAVAVLGQRFSIHEAAGLLGRNPVELLPLIGELIAASVLEDEGPTLAFRHPLVRETLYDRLSEPTRTALHREAAATLWREGRSAPTFLEHLMLGRRGEGEGDGLVPAAVRAEARFAPEPEQFVPTAAPLVPEAGQFLPEAGPFVPETGQFLPEAGPFVPAAGRLVLSGAAGGTAAPHAPPPAPYAELMHRTTLRYSAAQVQGLHAQMVAHARAALRIARDHGDRTSRAHHQLWLAVALTASDEFDQAGEILAERCDPSDHVALPWVRPMWHYHRAQLKLAAGQLEEADEDAAEAVRICERLAAPALAVGPLALRIRVAVHRHELAEANRHVVHASRLSAAASGEAREELSWVTALLHSAEENRQSAHDTLSPVYSGVPKRPLLLTREPHAGACLVRTAMSAGDCERATAVAGAARLVATRNPTVASAVAAAAHAEGVLCNDLDRLRAAVSAYRSGPRPLSLAAATEDLALAENEAGGRSTAIGLLNEALARYQNHGARGDALRVRKTLRSLAVRRRTRGRDRDLDPVEGPRARWDQLTPSELRVVRLVAQGLTNREVAEKLFLSPHTVDSHLRHSFTKLGVTSRVELTRQVLTHEEVPPAGSA</sequence>
<dbReference type="PROSITE" id="PS00622">
    <property type="entry name" value="HTH_LUXR_1"/>
    <property type="match status" value="1"/>
</dbReference>
<dbReference type="GO" id="GO:0005524">
    <property type="term" value="F:ATP binding"/>
    <property type="evidence" value="ECO:0007669"/>
    <property type="project" value="UniProtKB-KW"/>
</dbReference>
<dbReference type="CDD" id="cd06170">
    <property type="entry name" value="LuxR_C_like"/>
    <property type="match status" value="1"/>
</dbReference>
<dbReference type="PANTHER" id="PTHR16305:SF28">
    <property type="entry name" value="GUANYLATE CYCLASE DOMAIN-CONTAINING PROTEIN"/>
    <property type="match status" value="1"/>
</dbReference>
<dbReference type="PRINTS" id="PR00038">
    <property type="entry name" value="HTHLUXR"/>
</dbReference>
<dbReference type="EMBL" id="AP035884">
    <property type="protein sequence ID" value="BFP55489.1"/>
    <property type="molecule type" value="Genomic_DNA"/>
</dbReference>
<dbReference type="Gene3D" id="1.10.10.10">
    <property type="entry name" value="Winged helix-like DNA-binding domain superfamily/Winged helix DNA-binding domain"/>
    <property type="match status" value="1"/>
</dbReference>
<dbReference type="InterPro" id="IPR000792">
    <property type="entry name" value="Tscrpt_reg_LuxR_C"/>
</dbReference>
<dbReference type="InterPro" id="IPR027417">
    <property type="entry name" value="P-loop_NTPase"/>
</dbReference>
<protein>
    <recommendedName>
        <fullName evidence="3">HTH luxR-type domain-containing protein</fullName>
    </recommendedName>
</protein>
<dbReference type="InterPro" id="IPR036388">
    <property type="entry name" value="WH-like_DNA-bd_sf"/>
</dbReference>
<dbReference type="GO" id="GO:0003677">
    <property type="term" value="F:DNA binding"/>
    <property type="evidence" value="ECO:0007669"/>
    <property type="project" value="InterPro"/>
</dbReference>
<dbReference type="Pfam" id="PF00196">
    <property type="entry name" value="GerE"/>
    <property type="match status" value="1"/>
</dbReference>
<keyword evidence="1" id="KW-0547">Nucleotide-binding</keyword>
<evidence type="ECO:0000313" key="4">
    <source>
        <dbReference type="EMBL" id="BFP55489.1"/>
    </source>
</evidence>
<dbReference type="RefSeq" id="WP_408054345.1">
    <property type="nucleotide sequence ID" value="NZ_AP035884.1"/>
</dbReference>
<name>A0AB33KIZ0_9ACTN</name>